<dbReference type="PANTHER" id="PTHR42718:SF39">
    <property type="entry name" value="ACTINORHODIN TRANSPORTER-RELATED"/>
    <property type="match status" value="1"/>
</dbReference>
<comment type="caution">
    <text evidence="6">The sequence shown here is derived from an EMBL/GenBank/DDBJ whole genome shotgun (WGS) entry which is preliminary data.</text>
</comment>
<gene>
    <name evidence="6" type="ORF">AAH991_14750</name>
</gene>
<accession>A0ABV0AR08</accession>
<evidence type="ECO:0000313" key="7">
    <source>
        <dbReference type="Proteomes" id="UP001447516"/>
    </source>
</evidence>
<keyword evidence="7" id="KW-1185">Reference proteome</keyword>
<dbReference type="InterPro" id="IPR036259">
    <property type="entry name" value="MFS_trans_sf"/>
</dbReference>
<keyword evidence="4 5" id="KW-0472">Membrane</keyword>
<keyword evidence="3 5" id="KW-1133">Transmembrane helix</keyword>
<dbReference type="Proteomes" id="UP001447516">
    <property type="component" value="Unassembled WGS sequence"/>
</dbReference>
<evidence type="ECO:0000256" key="5">
    <source>
        <dbReference type="SAM" id="Phobius"/>
    </source>
</evidence>
<sequence length="96" mass="10385">MALPSIRIALDAPPSDLQWVVSGYAFAFGLLLVPAGRFGDTHGRRDVFLFPCFAEARMPSEPCSRCSTSADSPRSFSSSPSTCRRACTIPRCERAG</sequence>
<comment type="subcellular location">
    <subcellularLocation>
        <location evidence="1">Membrane</location>
        <topology evidence="1">Multi-pass membrane protein</topology>
    </subcellularLocation>
</comment>
<name>A0ABV0AR08_9ACTN</name>
<dbReference type="SUPFAM" id="SSF103473">
    <property type="entry name" value="MFS general substrate transporter"/>
    <property type="match status" value="1"/>
</dbReference>
<dbReference type="EMBL" id="JBDJAW010000010">
    <property type="protein sequence ID" value="MEN3536371.1"/>
    <property type="molecule type" value="Genomic_DNA"/>
</dbReference>
<dbReference type="RefSeq" id="WP_346226455.1">
    <property type="nucleotide sequence ID" value="NZ_JBDJAW010000010.1"/>
</dbReference>
<dbReference type="PANTHER" id="PTHR42718">
    <property type="entry name" value="MAJOR FACILITATOR SUPERFAMILY MULTIDRUG TRANSPORTER MFSC"/>
    <property type="match status" value="1"/>
</dbReference>
<evidence type="ECO:0000313" key="6">
    <source>
        <dbReference type="EMBL" id="MEN3536371.1"/>
    </source>
</evidence>
<evidence type="ECO:0000256" key="1">
    <source>
        <dbReference type="ARBA" id="ARBA00004141"/>
    </source>
</evidence>
<keyword evidence="2 5" id="KW-0812">Transmembrane</keyword>
<reference evidence="6 7" key="1">
    <citation type="submission" date="2024-05" db="EMBL/GenBank/DDBJ databases">
        <title>Microbispora sp.ZYX-F-249.</title>
        <authorList>
            <person name="Xie H."/>
        </authorList>
    </citation>
    <scope>NUCLEOTIDE SEQUENCE [LARGE SCALE GENOMIC DNA]</scope>
    <source>
        <strain evidence="6 7">ZYX-F-249</strain>
    </source>
</reference>
<proteinExistence type="predicted"/>
<evidence type="ECO:0000256" key="4">
    <source>
        <dbReference type="ARBA" id="ARBA00023136"/>
    </source>
</evidence>
<organism evidence="6 7">
    <name type="scientific">Microbispora maris</name>
    <dbReference type="NCBI Taxonomy" id="3144104"/>
    <lineage>
        <taxon>Bacteria</taxon>
        <taxon>Bacillati</taxon>
        <taxon>Actinomycetota</taxon>
        <taxon>Actinomycetes</taxon>
        <taxon>Streptosporangiales</taxon>
        <taxon>Streptosporangiaceae</taxon>
        <taxon>Microbispora</taxon>
    </lineage>
</organism>
<evidence type="ECO:0008006" key="8">
    <source>
        <dbReference type="Google" id="ProtNLM"/>
    </source>
</evidence>
<evidence type="ECO:0000256" key="2">
    <source>
        <dbReference type="ARBA" id="ARBA00022692"/>
    </source>
</evidence>
<protein>
    <recommendedName>
        <fullName evidence="8">MFS transporter</fullName>
    </recommendedName>
</protein>
<feature type="transmembrane region" description="Helical" evidence="5">
    <location>
        <begin position="17"/>
        <end position="35"/>
    </location>
</feature>
<evidence type="ECO:0000256" key="3">
    <source>
        <dbReference type="ARBA" id="ARBA00022989"/>
    </source>
</evidence>
<dbReference type="Gene3D" id="1.20.1720.10">
    <property type="entry name" value="Multidrug resistance protein D"/>
    <property type="match status" value="1"/>
</dbReference>